<dbReference type="RefSeq" id="WP_346186355.1">
    <property type="nucleotide sequence ID" value="NZ_BAABCE010000027.1"/>
</dbReference>
<accession>A0ABP6YUQ5</accession>
<comment type="caution">
    <text evidence="2">The sequence shown here is derived from an EMBL/GenBank/DDBJ whole genome shotgun (WGS) entry which is preliminary data.</text>
</comment>
<reference evidence="3" key="1">
    <citation type="journal article" date="2019" name="Int. J. Syst. Evol. Microbiol.">
        <title>The Global Catalogue of Microorganisms (GCM) 10K type strain sequencing project: providing services to taxonomists for standard genome sequencing and annotation.</title>
        <authorList>
            <consortium name="The Broad Institute Genomics Platform"/>
            <consortium name="The Broad Institute Genome Sequencing Center for Infectious Disease"/>
            <person name="Wu L."/>
            <person name="Ma J."/>
        </authorList>
    </citation>
    <scope>NUCLEOTIDE SEQUENCE [LARGE SCALE GENOMIC DNA]</scope>
    <source>
        <strain evidence="3">JCM 17656</strain>
    </source>
</reference>
<protein>
    <recommendedName>
        <fullName evidence="4">TetR family transcriptional regulator</fullName>
    </recommendedName>
</protein>
<sequence>MSAAEPARPNGPDCGPMAAVIHLTKERRPRRHRSERTTVPPQPDGPLTPEQRLAAKLERVFAGHHLSLTDDDTRLAYTVTIGEVRTLMDGAHRKGDLSDEAHHLVDAMLEGILRAVDQLP</sequence>
<keyword evidence="3" id="KW-1185">Reference proteome</keyword>
<proteinExistence type="predicted"/>
<dbReference type="EMBL" id="BAABCE010000027">
    <property type="protein sequence ID" value="GAA3591120.1"/>
    <property type="molecule type" value="Genomic_DNA"/>
</dbReference>
<evidence type="ECO:0000313" key="3">
    <source>
        <dbReference type="Proteomes" id="UP001500707"/>
    </source>
</evidence>
<name>A0ABP6YUQ5_9ACTN</name>
<evidence type="ECO:0000313" key="2">
    <source>
        <dbReference type="EMBL" id="GAA3591120.1"/>
    </source>
</evidence>
<organism evidence="2 3">
    <name type="scientific">Streptomyces osmaniensis</name>
    <dbReference type="NCBI Taxonomy" id="593134"/>
    <lineage>
        <taxon>Bacteria</taxon>
        <taxon>Bacillati</taxon>
        <taxon>Actinomycetota</taxon>
        <taxon>Actinomycetes</taxon>
        <taxon>Kitasatosporales</taxon>
        <taxon>Streptomycetaceae</taxon>
        <taxon>Streptomyces</taxon>
    </lineage>
</organism>
<evidence type="ECO:0008006" key="4">
    <source>
        <dbReference type="Google" id="ProtNLM"/>
    </source>
</evidence>
<feature type="region of interest" description="Disordered" evidence="1">
    <location>
        <begin position="24"/>
        <end position="49"/>
    </location>
</feature>
<gene>
    <name evidence="2" type="ORF">GCM10022295_85970</name>
</gene>
<dbReference type="Proteomes" id="UP001500707">
    <property type="component" value="Unassembled WGS sequence"/>
</dbReference>
<feature type="compositionally biased region" description="Basic residues" evidence="1">
    <location>
        <begin position="25"/>
        <end position="34"/>
    </location>
</feature>
<evidence type="ECO:0000256" key="1">
    <source>
        <dbReference type="SAM" id="MobiDB-lite"/>
    </source>
</evidence>